<proteinExistence type="predicted"/>
<dbReference type="RefSeq" id="WP_163655414.1">
    <property type="nucleotide sequence ID" value="NZ_JAAGRN010000007.1"/>
</dbReference>
<dbReference type="InterPro" id="IPR044855">
    <property type="entry name" value="CoA-Trfase_III_dom3_sf"/>
</dbReference>
<comment type="caution">
    <text evidence="2">The sequence shown here is derived from an EMBL/GenBank/DDBJ whole genome shotgun (WGS) entry which is preliminary data.</text>
</comment>
<dbReference type="EMBL" id="JAAGRN010000007">
    <property type="protein sequence ID" value="NDY83827.1"/>
    <property type="molecule type" value="Genomic_DNA"/>
</dbReference>
<dbReference type="AlphaFoldDB" id="A0A6B2R491"/>
<gene>
    <name evidence="2" type="ORF">G3I67_11340</name>
</gene>
<dbReference type="InterPro" id="IPR050483">
    <property type="entry name" value="CoA-transferase_III_domain"/>
</dbReference>
<dbReference type="PANTHER" id="PTHR48207:SF3">
    <property type="entry name" value="SUCCINATE--HYDROXYMETHYLGLUTARATE COA-TRANSFERASE"/>
    <property type="match status" value="1"/>
</dbReference>
<reference evidence="2" key="1">
    <citation type="submission" date="2020-02" db="EMBL/GenBank/DDBJ databases">
        <authorList>
            <person name="Chen W.-M."/>
        </authorList>
    </citation>
    <scope>NUCLEOTIDE SEQUENCE</scope>
    <source>
        <strain evidence="2">NBD-18</strain>
    </source>
</reference>
<evidence type="ECO:0000256" key="1">
    <source>
        <dbReference type="ARBA" id="ARBA00022679"/>
    </source>
</evidence>
<accession>A0A6B2R491</accession>
<dbReference type="SUPFAM" id="SSF89796">
    <property type="entry name" value="CoA-transferase family III (CaiB/BaiF)"/>
    <property type="match status" value="1"/>
</dbReference>
<protein>
    <submittedName>
        <fullName evidence="2">CoA transferase</fullName>
    </submittedName>
</protein>
<name>A0A6B2R491_9BURK</name>
<sequence length="392" mass="42837">MTTNLPLPYQGLRVLDISQGIAGPYCAHILWQQGADVIKVEPPAGDWIRFVGVTSGKQSALSIQFNAGKKGLALDARTEDGKKILRDLAMQADVIVQNFRPGVADRMGVGYDALSKLKPELVYVSVSGYGPDGPYADAPATDSVMQADSGLMFSNQDDQGVPRRFGVLAADIVTGMYAAQGAATALYQRLARHVGTHVQVSLFEACAAFQAPCFIEEAMAGKRRFGAVSAPNAVFATSDGAISIVVLNDDQFAKLCRALDRPNWLTDSRFMDNSQRMAHRDILHDALRELTRTNTTQHWSELFKKHDVLHAPVRDYQGVLNHPQSLHLNMTQYLEQGGIGTLPYIGLPTHPYRRPVESAPVIGEHSEHILQHAGLSDEMVRTLIQKGVVLQA</sequence>
<dbReference type="Pfam" id="PF02515">
    <property type="entry name" value="CoA_transf_3"/>
    <property type="match status" value="1"/>
</dbReference>
<dbReference type="InterPro" id="IPR023606">
    <property type="entry name" value="CoA-Trfase_III_dom_1_sf"/>
</dbReference>
<dbReference type="PANTHER" id="PTHR48207">
    <property type="entry name" value="SUCCINATE--HYDROXYMETHYLGLUTARATE COA-TRANSFERASE"/>
    <property type="match status" value="1"/>
</dbReference>
<organism evidence="2">
    <name type="scientific">Sheuella amnicola</name>
    <dbReference type="NCBI Taxonomy" id="2707330"/>
    <lineage>
        <taxon>Bacteria</taxon>
        <taxon>Pseudomonadati</taxon>
        <taxon>Pseudomonadota</taxon>
        <taxon>Betaproteobacteria</taxon>
        <taxon>Burkholderiales</taxon>
        <taxon>Alcaligenaceae</taxon>
        <taxon>Sheuella</taxon>
    </lineage>
</organism>
<dbReference type="Gene3D" id="3.40.50.10540">
    <property type="entry name" value="Crotonobetainyl-coa:carnitine coa-transferase, domain 1"/>
    <property type="match status" value="1"/>
</dbReference>
<evidence type="ECO:0000313" key="2">
    <source>
        <dbReference type="EMBL" id="NDY83827.1"/>
    </source>
</evidence>
<keyword evidence="1 2" id="KW-0808">Transferase</keyword>
<dbReference type="GO" id="GO:0008410">
    <property type="term" value="F:CoA-transferase activity"/>
    <property type="evidence" value="ECO:0007669"/>
    <property type="project" value="TreeGrafter"/>
</dbReference>
<dbReference type="Gene3D" id="3.30.1540.10">
    <property type="entry name" value="formyl-coa transferase, domain 3"/>
    <property type="match status" value="1"/>
</dbReference>
<dbReference type="InterPro" id="IPR003673">
    <property type="entry name" value="CoA-Trfase_fam_III"/>
</dbReference>